<organism evidence="1 2">
    <name type="scientific">Phytophthora megakarya</name>
    <dbReference type="NCBI Taxonomy" id="4795"/>
    <lineage>
        <taxon>Eukaryota</taxon>
        <taxon>Sar</taxon>
        <taxon>Stramenopiles</taxon>
        <taxon>Oomycota</taxon>
        <taxon>Peronosporomycetes</taxon>
        <taxon>Peronosporales</taxon>
        <taxon>Peronosporaceae</taxon>
        <taxon>Phytophthora</taxon>
    </lineage>
</organism>
<dbReference type="EMBL" id="NBNE01012107">
    <property type="protein sequence ID" value="OWY96084.1"/>
    <property type="molecule type" value="Genomic_DNA"/>
</dbReference>
<dbReference type="AlphaFoldDB" id="A0A225USJ0"/>
<gene>
    <name evidence="1" type="ORF">PHMEG_00033746</name>
</gene>
<name>A0A225USJ0_9STRA</name>
<keyword evidence="2" id="KW-1185">Reference proteome</keyword>
<evidence type="ECO:0000313" key="1">
    <source>
        <dbReference type="EMBL" id="OWY96084.1"/>
    </source>
</evidence>
<sequence>MEPTQQPEERLAQKEVKQLTSEVMIGKGFPPVLEAKQGGSLLSVLFKWQSKVVAFCRYGLSGQSWCGFLSASIPPESRSVQCQDALALRA</sequence>
<dbReference type="Proteomes" id="UP000198211">
    <property type="component" value="Unassembled WGS sequence"/>
</dbReference>
<accession>A0A225USJ0</accession>
<protein>
    <submittedName>
        <fullName evidence="1">Uncharacterized protein</fullName>
    </submittedName>
</protein>
<evidence type="ECO:0000313" key="2">
    <source>
        <dbReference type="Proteomes" id="UP000198211"/>
    </source>
</evidence>
<proteinExistence type="predicted"/>
<reference evidence="2" key="1">
    <citation type="submission" date="2017-03" db="EMBL/GenBank/DDBJ databases">
        <title>Phytopthora megakarya and P. palmivora, two closely related causual agents of cacao black pod achieved similar genome size and gene model numbers by different mechanisms.</title>
        <authorList>
            <person name="Ali S."/>
            <person name="Shao J."/>
            <person name="Larry D.J."/>
            <person name="Kronmiller B."/>
            <person name="Shen D."/>
            <person name="Strem M.D."/>
            <person name="Melnick R.L."/>
            <person name="Guiltinan M.J."/>
            <person name="Tyler B.M."/>
            <person name="Meinhardt L.W."/>
            <person name="Bailey B.A."/>
        </authorList>
    </citation>
    <scope>NUCLEOTIDE SEQUENCE [LARGE SCALE GENOMIC DNA]</scope>
    <source>
        <strain evidence="2">zdho120</strain>
    </source>
</reference>
<comment type="caution">
    <text evidence="1">The sequence shown here is derived from an EMBL/GenBank/DDBJ whole genome shotgun (WGS) entry which is preliminary data.</text>
</comment>